<keyword evidence="1" id="KW-0732">Signal</keyword>
<accession>A0A0M8MGI6</accession>
<dbReference type="AlphaFoldDB" id="A0A0M8MGI6"/>
<organism evidence="2 3">
    <name type="scientific">Flavobacterium akiainvivens</name>
    <dbReference type="NCBI Taxonomy" id="1202724"/>
    <lineage>
        <taxon>Bacteria</taxon>
        <taxon>Pseudomonadati</taxon>
        <taxon>Bacteroidota</taxon>
        <taxon>Flavobacteriia</taxon>
        <taxon>Flavobacteriales</taxon>
        <taxon>Flavobacteriaceae</taxon>
        <taxon>Flavobacterium</taxon>
    </lineage>
</organism>
<evidence type="ECO:0008006" key="4">
    <source>
        <dbReference type="Google" id="ProtNLM"/>
    </source>
</evidence>
<reference evidence="2 3" key="1">
    <citation type="submission" date="2015-08" db="EMBL/GenBank/DDBJ databases">
        <title>Whole genome sequence of Flavobacterium akiainvivens IK-1T, from decaying Wikstroemia oahuensis, an endemic Hawaiian shrub.</title>
        <authorList>
            <person name="Wan X."/>
            <person name="Hou S."/>
            <person name="Saito J."/>
            <person name="Donachie S."/>
        </authorList>
    </citation>
    <scope>NUCLEOTIDE SEQUENCE [LARGE SCALE GENOMIC DNA]</scope>
    <source>
        <strain evidence="2 3">IK-1</strain>
    </source>
</reference>
<dbReference type="PATRIC" id="fig|1202724.3.peg.615"/>
<evidence type="ECO:0000313" key="2">
    <source>
        <dbReference type="EMBL" id="KOS05118.1"/>
    </source>
</evidence>
<feature type="chain" id="PRO_5005818343" description="DUF4468 domain-containing protein" evidence="1">
    <location>
        <begin position="19"/>
        <end position="161"/>
    </location>
</feature>
<evidence type="ECO:0000256" key="1">
    <source>
        <dbReference type="SAM" id="SignalP"/>
    </source>
</evidence>
<sequence length="161" mass="18213">MKKIFLIIVSFVAFSANAQEFSTATDALKFLTDNFKVSTYVKEGATWKDPVELVFDINEINIFQYRGIIAEKSYTTQYNKAEADKLVPDATVNGILFLTWTEVSSIDLQNKNGDYWVVINGTVYNDKSEPIAESRTFYIADKAKAQQIKTALEYCLLEYGG</sequence>
<gene>
    <name evidence="2" type="ORF">AM493_02995</name>
</gene>
<keyword evidence="3" id="KW-1185">Reference proteome</keyword>
<feature type="signal peptide" evidence="1">
    <location>
        <begin position="1"/>
        <end position="18"/>
    </location>
</feature>
<comment type="caution">
    <text evidence="2">The sequence shown here is derived from an EMBL/GenBank/DDBJ whole genome shotgun (WGS) entry which is preliminary data.</text>
</comment>
<evidence type="ECO:0000313" key="3">
    <source>
        <dbReference type="Proteomes" id="UP000037755"/>
    </source>
</evidence>
<proteinExistence type="predicted"/>
<name>A0A0M8MGI6_9FLAO</name>
<dbReference type="RefSeq" id="WP_054406180.1">
    <property type="nucleotide sequence ID" value="NZ_FOYA01000006.1"/>
</dbReference>
<dbReference type="Proteomes" id="UP000037755">
    <property type="component" value="Unassembled WGS sequence"/>
</dbReference>
<protein>
    <recommendedName>
        <fullName evidence="4">DUF4468 domain-containing protein</fullName>
    </recommendedName>
</protein>
<dbReference type="EMBL" id="LIYD01000005">
    <property type="protein sequence ID" value="KOS05118.1"/>
    <property type="molecule type" value="Genomic_DNA"/>
</dbReference>